<keyword evidence="1" id="KW-0175">Coiled coil</keyword>
<organism evidence="2 3">
    <name type="scientific">Panaeolus cyanescens</name>
    <dbReference type="NCBI Taxonomy" id="181874"/>
    <lineage>
        <taxon>Eukaryota</taxon>
        <taxon>Fungi</taxon>
        <taxon>Dikarya</taxon>
        <taxon>Basidiomycota</taxon>
        <taxon>Agaricomycotina</taxon>
        <taxon>Agaricomycetes</taxon>
        <taxon>Agaricomycetidae</taxon>
        <taxon>Agaricales</taxon>
        <taxon>Agaricineae</taxon>
        <taxon>Galeropsidaceae</taxon>
        <taxon>Panaeolus</taxon>
    </lineage>
</organism>
<evidence type="ECO:0008006" key="4">
    <source>
        <dbReference type="Google" id="ProtNLM"/>
    </source>
</evidence>
<keyword evidence="3" id="KW-1185">Reference proteome</keyword>
<dbReference type="OrthoDB" id="28737at2759"/>
<comment type="caution">
    <text evidence="2">The sequence shown here is derived from an EMBL/GenBank/DDBJ whole genome shotgun (WGS) entry which is preliminary data.</text>
</comment>
<sequence length="846" mass="97608">MSYPALPRQLRSVLEGAPDALSLSDLLVLVDEFVLECSSSEEAESLIAQLEEDLQILHHDVFDYSSLYQNEVFLAVLYHLGPILPYNSILAWFELVLRPALREPKLPTQAVDYAKELIITALQKTNEQYADKVGDFRRRLLEFYLLDAFNEGSGDDVLEWAELSSEERQKRTHWKYNLEDILIRFGNERPEDLLNEIDKHFAVPSSRLQLFILLTSFTTVPDFYKVAQILPQHPLMLHILYSLFLDYSSTVCMHGVTLMVKLLPYIAVYARKDLKDMLPKLLAVLARIMCWKERRAAKAVTLDDNVDVDFERELEQERNRVLPIAPDIQWERLEMVFSATISPPPQSRPYFTILYYLYPSNVLKFLRNPVQYLTDSGLRSPYTEPWASALDQDEIRRRSENLVREHNCHPLLIWRDAVVELDETEFWSKYELSRIVSEAPMLDIRNLAVGIHARYRYGTQTTNKLAPSSTEGIPAEQISESLQSPQFLRPIDLSSGKAVISLQDMIDTTIALKSNLDIEVVQPSSSWASTVYANSSPPTATLGPTNSPLPALTEEDNASHVAQAISGLQREVLLLRNELNFELWLSRENAKHIARLYQDRILMRTAEAERQGLYNKLRKYRAQVNSLESELREHRQRASTDKNKYADWNTELVKKLKEFREEKKNWNLEAAALRKKEKETQALFSAQTGLLADATKEVFDLQTQKKENQHKVDRLHDYERQIERLLEVQKLWRVSTIPSKWLAYPSDEAGKYGKAYRRQIQTMETRMKLQQRQASNPRAAYAQEIAKFASEKGYLTEANEQLREENQNLKEEVEELQAMMAILKGQLGGHHGLTSEPRASPVAVHF</sequence>
<feature type="coiled-coil region" evidence="1">
    <location>
        <begin position="792"/>
        <end position="826"/>
    </location>
</feature>
<dbReference type="GO" id="GO:0051726">
    <property type="term" value="P:regulation of cell cycle"/>
    <property type="evidence" value="ECO:0007669"/>
    <property type="project" value="TreeGrafter"/>
</dbReference>
<dbReference type="InParanoid" id="A0A409W0S3"/>
<dbReference type="GO" id="GO:0032007">
    <property type="term" value="P:negative regulation of TOR signaling"/>
    <property type="evidence" value="ECO:0007669"/>
    <property type="project" value="TreeGrafter"/>
</dbReference>
<dbReference type="PANTHER" id="PTHR15154:SF2">
    <property type="entry name" value="HAMARTIN"/>
    <property type="match status" value="1"/>
</dbReference>
<dbReference type="GO" id="GO:0033596">
    <property type="term" value="C:TSC1-TSC2 complex"/>
    <property type="evidence" value="ECO:0007669"/>
    <property type="project" value="TreeGrafter"/>
</dbReference>
<feature type="coiled-coil region" evidence="1">
    <location>
        <begin position="701"/>
        <end position="728"/>
    </location>
</feature>
<dbReference type="InterPro" id="IPR007483">
    <property type="entry name" value="Hamartin"/>
</dbReference>
<dbReference type="AlphaFoldDB" id="A0A409W0S3"/>
<evidence type="ECO:0000313" key="3">
    <source>
        <dbReference type="Proteomes" id="UP000284842"/>
    </source>
</evidence>
<protein>
    <recommendedName>
        <fullName evidence="4">Tuberous sclerosis 1</fullName>
    </recommendedName>
</protein>
<proteinExistence type="predicted"/>
<evidence type="ECO:0000313" key="2">
    <source>
        <dbReference type="EMBL" id="PPQ72091.1"/>
    </source>
</evidence>
<accession>A0A409W0S3</accession>
<reference evidence="2 3" key="1">
    <citation type="journal article" date="2018" name="Evol. Lett.">
        <title>Horizontal gene cluster transfer increased hallucinogenic mushroom diversity.</title>
        <authorList>
            <person name="Reynolds H.T."/>
            <person name="Vijayakumar V."/>
            <person name="Gluck-Thaler E."/>
            <person name="Korotkin H.B."/>
            <person name="Matheny P.B."/>
            <person name="Slot J.C."/>
        </authorList>
    </citation>
    <scope>NUCLEOTIDE SEQUENCE [LARGE SCALE GENOMIC DNA]</scope>
    <source>
        <strain evidence="2 3">2629</strain>
    </source>
</reference>
<name>A0A409W0S3_9AGAR</name>
<evidence type="ECO:0000256" key="1">
    <source>
        <dbReference type="SAM" id="Coils"/>
    </source>
</evidence>
<dbReference type="Proteomes" id="UP000284842">
    <property type="component" value="Unassembled WGS sequence"/>
</dbReference>
<dbReference type="PANTHER" id="PTHR15154">
    <property type="entry name" value="HAMARTIN"/>
    <property type="match status" value="1"/>
</dbReference>
<dbReference type="STRING" id="181874.A0A409W0S3"/>
<feature type="coiled-coil region" evidence="1">
    <location>
        <begin position="603"/>
        <end position="676"/>
    </location>
</feature>
<dbReference type="EMBL" id="NHTK01005886">
    <property type="protein sequence ID" value="PPQ72091.1"/>
    <property type="molecule type" value="Genomic_DNA"/>
</dbReference>
<gene>
    <name evidence="2" type="ORF">CVT24_008378</name>
</gene>